<name>A0A5P3AE54_9RHOB</name>
<feature type="domain" description="HTH marR-type" evidence="4">
    <location>
        <begin position="1"/>
        <end position="145"/>
    </location>
</feature>
<accession>A0A5P3AE54</accession>
<dbReference type="PRINTS" id="PR00598">
    <property type="entry name" value="HTHMARR"/>
</dbReference>
<dbReference type="SUPFAM" id="SSF46785">
    <property type="entry name" value="Winged helix' DNA-binding domain"/>
    <property type="match status" value="1"/>
</dbReference>
<sequence>MLKLMDILDGTSIPVNYRMAFITNFYREPLLRRMERETGMIRPELTVLMCLSHRSGLNARDICEITEQPSNTVSRAVGALVEKGYVTRTRDAVDTRRNVLAITEAGKAVHDRVMATFADAERVMLETLEPEEVEVLTRLLDKLARDVERWAPGLPAKAQGG</sequence>
<dbReference type="Pfam" id="PF12802">
    <property type="entry name" value="MarR_2"/>
    <property type="match status" value="1"/>
</dbReference>
<dbReference type="GO" id="GO:0003677">
    <property type="term" value="F:DNA binding"/>
    <property type="evidence" value="ECO:0007669"/>
    <property type="project" value="UniProtKB-KW"/>
</dbReference>
<dbReference type="PROSITE" id="PS50995">
    <property type="entry name" value="HTH_MARR_2"/>
    <property type="match status" value="1"/>
</dbReference>
<organism evidence="5 6">
    <name type="scientific">Roseovarius indicus</name>
    <dbReference type="NCBI Taxonomy" id="540747"/>
    <lineage>
        <taxon>Bacteria</taxon>
        <taxon>Pseudomonadati</taxon>
        <taxon>Pseudomonadota</taxon>
        <taxon>Alphaproteobacteria</taxon>
        <taxon>Rhodobacterales</taxon>
        <taxon>Roseobacteraceae</taxon>
        <taxon>Roseovarius</taxon>
    </lineage>
</organism>
<dbReference type="PANTHER" id="PTHR35790">
    <property type="entry name" value="HTH-TYPE TRANSCRIPTIONAL REGULATOR PCHR"/>
    <property type="match status" value="1"/>
</dbReference>
<evidence type="ECO:0000256" key="3">
    <source>
        <dbReference type="ARBA" id="ARBA00023163"/>
    </source>
</evidence>
<dbReference type="RefSeq" id="WP_057815166.1">
    <property type="nucleotide sequence ID" value="NZ_CP031598.1"/>
</dbReference>
<dbReference type="SMART" id="SM00347">
    <property type="entry name" value="HTH_MARR"/>
    <property type="match status" value="1"/>
</dbReference>
<proteinExistence type="predicted"/>
<dbReference type="GO" id="GO:0003700">
    <property type="term" value="F:DNA-binding transcription factor activity"/>
    <property type="evidence" value="ECO:0007669"/>
    <property type="project" value="InterPro"/>
</dbReference>
<dbReference type="AlphaFoldDB" id="A0A5P3AE54"/>
<protein>
    <submittedName>
        <fullName evidence="5">Transcriptional regulator SlyA</fullName>
    </submittedName>
</protein>
<dbReference type="Proteomes" id="UP000325785">
    <property type="component" value="Chromosome"/>
</dbReference>
<keyword evidence="2" id="KW-0238">DNA-binding</keyword>
<dbReference type="Gene3D" id="1.10.10.10">
    <property type="entry name" value="Winged helix-like DNA-binding domain superfamily/Winged helix DNA-binding domain"/>
    <property type="match status" value="1"/>
</dbReference>
<keyword evidence="3" id="KW-0804">Transcription</keyword>
<dbReference type="InterPro" id="IPR036388">
    <property type="entry name" value="WH-like_DNA-bd_sf"/>
</dbReference>
<reference evidence="5 6" key="1">
    <citation type="submission" date="2018-08" db="EMBL/GenBank/DDBJ databases">
        <title>Genetic Globetrotter - A new plasmid hitch-hiking vast phylogenetic and geographic distances.</title>
        <authorList>
            <person name="Vollmers J."/>
            <person name="Petersen J."/>
        </authorList>
    </citation>
    <scope>NUCLEOTIDE SEQUENCE [LARGE SCALE GENOMIC DNA]</scope>
    <source>
        <strain evidence="5 6">DSM 26383</strain>
    </source>
</reference>
<evidence type="ECO:0000313" key="5">
    <source>
        <dbReference type="EMBL" id="QEW27056.1"/>
    </source>
</evidence>
<gene>
    <name evidence="5" type="ORF">RIdsm_02865</name>
</gene>
<evidence type="ECO:0000256" key="1">
    <source>
        <dbReference type="ARBA" id="ARBA00023015"/>
    </source>
</evidence>
<dbReference type="InterPro" id="IPR052067">
    <property type="entry name" value="Metal_resp_HTH_trans_reg"/>
</dbReference>
<keyword evidence="1" id="KW-0805">Transcription regulation</keyword>
<dbReference type="EMBL" id="CP031598">
    <property type="protein sequence ID" value="QEW27056.1"/>
    <property type="molecule type" value="Genomic_DNA"/>
</dbReference>
<evidence type="ECO:0000256" key="2">
    <source>
        <dbReference type="ARBA" id="ARBA00023125"/>
    </source>
</evidence>
<evidence type="ECO:0000313" key="6">
    <source>
        <dbReference type="Proteomes" id="UP000325785"/>
    </source>
</evidence>
<dbReference type="InterPro" id="IPR036390">
    <property type="entry name" value="WH_DNA-bd_sf"/>
</dbReference>
<evidence type="ECO:0000259" key="4">
    <source>
        <dbReference type="PROSITE" id="PS50995"/>
    </source>
</evidence>
<dbReference type="InterPro" id="IPR000835">
    <property type="entry name" value="HTH_MarR-typ"/>
</dbReference>
<dbReference type="PANTHER" id="PTHR35790:SF4">
    <property type="entry name" value="HTH-TYPE TRANSCRIPTIONAL REGULATOR PCHR"/>
    <property type="match status" value="1"/>
</dbReference>
<dbReference type="KEGG" id="rid:RIdsm_02865"/>